<comment type="catalytic activity">
    <reaction evidence="7 9">
        <text>N-(5-phospho-beta-D-ribosyl)anthranilate + diphosphate = 5-phospho-alpha-D-ribose 1-diphosphate + anthranilate</text>
        <dbReference type="Rhea" id="RHEA:11768"/>
        <dbReference type="ChEBI" id="CHEBI:16567"/>
        <dbReference type="ChEBI" id="CHEBI:18277"/>
        <dbReference type="ChEBI" id="CHEBI:33019"/>
        <dbReference type="ChEBI" id="CHEBI:58017"/>
        <dbReference type="EC" id="2.4.2.18"/>
    </reaction>
</comment>
<name>A0A4R6U6Y5_9BACI</name>
<dbReference type="SUPFAM" id="SSF47648">
    <property type="entry name" value="Nucleoside phosphorylase/phosphoribosyltransferase N-terminal domain"/>
    <property type="match status" value="1"/>
</dbReference>
<dbReference type="HAMAP" id="MF_00211">
    <property type="entry name" value="TrpD"/>
    <property type="match status" value="1"/>
</dbReference>
<organism evidence="12 13">
    <name type="scientific">Aureibacillus halotolerans</name>
    <dbReference type="NCBI Taxonomy" id="1508390"/>
    <lineage>
        <taxon>Bacteria</taxon>
        <taxon>Bacillati</taxon>
        <taxon>Bacillota</taxon>
        <taxon>Bacilli</taxon>
        <taxon>Bacillales</taxon>
        <taxon>Bacillaceae</taxon>
        <taxon>Aureibacillus</taxon>
    </lineage>
</organism>
<evidence type="ECO:0000313" key="13">
    <source>
        <dbReference type="Proteomes" id="UP000295632"/>
    </source>
</evidence>
<feature type="binding site" evidence="9">
    <location>
        <position position="88"/>
    </location>
    <ligand>
        <name>5-phospho-alpha-D-ribose 1-diphosphate</name>
        <dbReference type="ChEBI" id="CHEBI:58017"/>
    </ligand>
</feature>
<keyword evidence="4 9" id="KW-0808">Transferase</keyword>
<evidence type="ECO:0000256" key="5">
    <source>
        <dbReference type="ARBA" id="ARBA00022822"/>
    </source>
</evidence>
<dbReference type="InterPro" id="IPR005940">
    <property type="entry name" value="Anthranilate_Pribosyl_Tfrase"/>
</dbReference>
<keyword evidence="3 9" id="KW-0328">Glycosyltransferase</keyword>
<feature type="binding site" evidence="9">
    <location>
        <position position="166"/>
    </location>
    <ligand>
        <name>anthranilate</name>
        <dbReference type="ChEBI" id="CHEBI:16567"/>
        <label>2</label>
    </ligand>
</feature>
<dbReference type="GO" id="GO:0005829">
    <property type="term" value="C:cytosol"/>
    <property type="evidence" value="ECO:0007669"/>
    <property type="project" value="TreeGrafter"/>
</dbReference>
<dbReference type="SUPFAM" id="SSF52418">
    <property type="entry name" value="Nucleoside phosphorylase/phosphoribosyltransferase catalytic domain"/>
    <property type="match status" value="1"/>
</dbReference>
<feature type="binding site" evidence="9">
    <location>
        <position position="226"/>
    </location>
    <ligand>
        <name>Mg(2+)</name>
        <dbReference type="ChEBI" id="CHEBI:18420"/>
        <label>2</label>
    </ligand>
</feature>
<dbReference type="RefSeq" id="WP_133579396.1">
    <property type="nucleotide sequence ID" value="NZ_SNYJ01000003.1"/>
</dbReference>
<comment type="pathway">
    <text evidence="1 9">Amino-acid biosynthesis; L-tryptophan biosynthesis; L-tryptophan from chorismate: step 2/5.</text>
</comment>
<dbReference type="FunFam" id="3.40.1030.10:FF:000002">
    <property type="entry name" value="Anthranilate phosphoribosyltransferase"/>
    <property type="match status" value="1"/>
</dbReference>
<keyword evidence="2 9" id="KW-0028">Amino-acid biosynthesis</keyword>
<evidence type="ECO:0000259" key="10">
    <source>
        <dbReference type="Pfam" id="PF00591"/>
    </source>
</evidence>
<feature type="binding site" evidence="9">
    <location>
        <position position="92"/>
    </location>
    <ligand>
        <name>Mg(2+)</name>
        <dbReference type="ChEBI" id="CHEBI:18420"/>
        <label>1</label>
    </ligand>
</feature>
<keyword evidence="5 9" id="KW-0822">Tryptophan biosynthesis</keyword>
<dbReference type="InterPro" id="IPR000312">
    <property type="entry name" value="Glycosyl_Trfase_fam3"/>
</dbReference>
<dbReference type="Proteomes" id="UP000295632">
    <property type="component" value="Unassembled WGS sequence"/>
</dbReference>
<comment type="cofactor">
    <cofactor evidence="9">
        <name>Mg(2+)</name>
        <dbReference type="ChEBI" id="CHEBI:18420"/>
    </cofactor>
    <text evidence="9">Binds 2 magnesium ions per monomer.</text>
</comment>
<keyword evidence="9" id="KW-0479">Metal-binding</keyword>
<dbReference type="InterPro" id="IPR035902">
    <property type="entry name" value="Nuc_phospho_transferase"/>
</dbReference>
<evidence type="ECO:0000256" key="3">
    <source>
        <dbReference type="ARBA" id="ARBA00022676"/>
    </source>
</evidence>
<sequence>MFKSVLQAVIQQEVLTVEDAEKAMNIIMEGNASPSQIAGFLTALRLRGETVDEIVGFTRSLRSHMTTVNGIDTDTVDTCGTGGDAANTFNISTASSLVVASHGVKVAKHGNLAVSSKSGSADVLKTLGVNIQQNADEARKALAAYNMTFLFAPLYHQAMKHAVVPRKELGFRTVFNILGPLANPARCKRQLIGVYDHEQAKKMASALRILGSSHVMLVTGEDGLDEATITGKTNVVELKNGDITTFQIHPEDFGLEVGSLKDIQSFTPEESAQTIESVLLGKAHPSARNIVALNAGASLYVSGAAATLSEGVMLALETVQTGNAYKQLERMKEAAGTEEERTHA</sequence>
<dbReference type="InterPro" id="IPR036320">
    <property type="entry name" value="Glycosyl_Trfase_fam3_N_dom_sf"/>
</dbReference>
<dbReference type="EMBL" id="SNYJ01000003">
    <property type="protein sequence ID" value="TDQ41526.1"/>
    <property type="molecule type" value="Genomic_DNA"/>
</dbReference>
<dbReference type="AlphaFoldDB" id="A0A4R6U6Y5"/>
<evidence type="ECO:0000256" key="4">
    <source>
        <dbReference type="ARBA" id="ARBA00022679"/>
    </source>
</evidence>
<comment type="caution">
    <text evidence="9">Lacks conserved residue(s) required for the propagation of feature annotation.</text>
</comment>
<dbReference type="OrthoDB" id="9806430at2"/>
<evidence type="ECO:0000259" key="11">
    <source>
        <dbReference type="Pfam" id="PF02885"/>
    </source>
</evidence>
<comment type="caution">
    <text evidence="12">The sequence shown here is derived from an EMBL/GenBank/DDBJ whole genome shotgun (WGS) entry which is preliminary data.</text>
</comment>
<comment type="similarity">
    <text evidence="9">Belongs to the anthranilate phosphoribosyltransferase family.</text>
</comment>
<evidence type="ECO:0000256" key="8">
    <source>
        <dbReference type="ARBA" id="ARBA00061188"/>
    </source>
</evidence>
<dbReference type="PANTHER" id="PTHR43285:SF2">
    <property type="entry name" value="ANTHRANILATE PHOSPHORIBOSYLTRANSFERASE"/>
    <property type="match status" value="1"/>
</dbReference>
<keyword evidence="13" id="KW-1185">Reference proteome</keyword>
<evidence type="ECO:0000256" key="6">
    <source>
        <dbReference type="ARBA" id="ARBA00023141"/>
    </source>
</evidence>
<feature type="binding site" evidence="9">
    <location>
        <begin position="90"/>
        <end position="93"/>
    </location>
    <ligand>
        <name>5-phospho-alpha-D-ribose 1-diphosphate</name>
        <dbReference type="ChEBI" id="CHEBI:58017"/>
    </ligand>
</feature>
<evidence type="ECO:0000256" key="2">
    <source>
        <dbReference type="ARBA" id="ARBA00022605"/>
    </source>
</evidence>
<accession>A0A4R6U6Y5</accession>
<comment type="subunit">
    <text evidence="9">Homodimer.</text>
</comment>
<feature type="binding site" evidence="9">
    <location>
        <position position="80"/>
    </location>
    <ligand>
        <name>anthranilate</name>
        <dbReference type="ChEBI" id="CHEBI:16567"/>
        <label>1</label>
    </ligand>
</feature>
<comment type="similarity">
    <text evidence="8">In the C-terminal section; belongs to the anthranilate phosphoribosyltransferase family.</text>
</comment>
<gene>
    <name evidence="9" type="primary">trpD</name>
    <name evidence="12" type="ORF">EV213_103104</name>
</gene>
<dbReference type="Pfam" id="PF00591">
    <property type="entry name" value="Glycos_transf_3"/>
    <property type="match status" value="1"/>
</dbReference>
<evidence type="ECO:0000313" key="12">
    <source>
        <dbReference type="EMBL" id="TDQ41526.1"/>
    </source>
</evidence>
<comment type="function">
    <text evidence="9">Catalyzes the transfer of the phosphoribosyl group of 5-phosphorylribose-1-pyrophosphate (PRPP) to anthranilate to yield N-(5'-phosphoribosyl)-anthranilate (PRA).</text>
</comment>
<protein>
    <recommendedName>
        <fullName evidence="9">Anthranilate phosphoribosyltransferase</fullName>
        <ecNumber evidence="9">2.4.2.18</ecNumber>
    </recommendedName>
</protein>
<feature type="binding site" evidence="9">
    <location>
        <position position="111"/>
    </location>
    <ligand>
        <name>anthranilate</name>
        <dbReference type="ChEBI" id="CHEBI:16567"/>
        <label>1</label>
    </ligand>
</feature>
<feature type="binding site" evidence="9">
    <location>
        <position position="226"/>
    </location>
    <ligand>
        <name>Mg(2+)</name>
        <dbReference type="ChEBI" id="CHEBI:18420"/>
        <label>1</label>
    </ligand>
</feature>
<dbReference type="EC" id="2.4.2.18" evidence="9"/>
<dbReference type="GO" id="GO:0000162">
    <property type="term" value="P:L-tryptophan biosynthetic process"/>
    <property type="evidence" value="ECO:0007669"/>
    <property type="project" value="UniProtKB-UniRule"/>
</dbReference>
<dbReference type="Gene3D" id="1.20.970.10">
    <property type="entry name" value="Transferase, Pyrimidine Nucleoside Phosphorylase, Chain C"/>
    <property type="match status" value="1"/>
</dbReference>
<keyword evidence="9" id="KW-0460">Magnesium</keyword>
<dbReference type="InterPro" id="IPR017459">
    <property type="entry name" value="Glycosyl_Trfase_fam3_N_dom"/>
</dbReference>
<dbReference type="GO" id="GO:0004048">
    <property type="term" value="F:anthranilate phosphoribosyltransferase activity"/>
    <property type="evidence" value="ECO:0007669"/>
    <property type="project" value="UniProtKB-UniRule"/>
</dbReference>
<feature type="binding site" evidence="9">
    <location>
        <position position="120"/>
    </location>
    <ligand>
        <name>5-phospho-alpha-D-ribose 1-diphosphate</name>
        <dbReference type="ChEBI" id="CHEBI:58017"/>
    </ligand>
</feature>
<feature type="binding site" evidence="9">
    <location>
        <begin position="108"/>
        <end position="116"/>
    </location>
    <ligand>
        <name>5-phospho-alpha-D-ribose 1-diphosphate</name>
        <dbReference type="ChEBI" id="CHEBI:58017"/>
    </ligand>
</feature>
<feature type="binding site" evidence="9">
    <location>
        <position position="225"/>
    </location>
    <ligand>
        <name>Mg(2+)</name>
        <dbReference type="ChEBI" id="CHEBI:18420"/>
        <label>2</label>
    </ligand>
</feature>
<dbReference type="UniPathway" id="UPA00035">
    <property type="reaction ID" value="UER00041"/>
</dbReference>
<feature type="binding site" evidence="9">
    <location>
        <begin position="83"/>
        <end position="84"/>
    </location>
    <ligand>
        <name>5-phospho-alpha-D-ribose 1-diphosphate</name>
        <dbReference type="ChEBI" id="CHEBI:58017"/>
    </ligand>
</feature>
<evidence type="ECO:0000256" key="7">
    <source>
        <dbReference type="ARBA" id="ARBA00052328"/>
    </source>
</evidence>
<feature type="domain" description="Glycosyl transferase family 3 N-terminal" evidence="11">
    <location>
        <begin position="3"/>
        <end position="65"/>
    </location>
</feature>
<evidence type="ECO:0000256" key="1">
    <source>
        <dbReference type="ARBA" id="ARBA00004907"/>
    </source>
</evidence>
<feature type="domain" description="Glycosyl transferase family 3" evidence="10">
    <location>
        <begin position="73"/>
        <end position="325"/>
    </location>
</feature>
<reference evidence="12 13" key="1">
    <citation type="submission" date="2019-03" db="EMBL/GenBank/DDBJ databases">
        <title>Genomic Encyclopedia of Type Strains, Phase IV (KMG-IV): sequencing the most valuable type-strain genomes for metagenomic binning, comparative biology and taxonomic classification.</title>
        <authorList>
            <person name="Goeker M."/>
        </authorList>
    </citation>
    <scope>NUCLEOTIDE SEQUENCE [LARGE SCALE GENOMIC DNA]</scope>
    <source>
        <strain evidence="12 13">DSM 28697</strain>
    </source>
</reference>
<proteinExistence type="inferred from homology"/>
<dbReference type="PANTHER" id="PTHR43285">
    <property type="entry name" value="ANTHRANILATE PHOSPHORIBOSYLTRANSFERASE"/>
    <property type="match status" value="1"/>
</dbReference>
<feature type="binding site" evidence="9">
    <location>
        <position position="80"/>
    </location>
    <ligand>
        <name>5-phospho-alpha-D-ribose 1-diphosphate</name>
        <dbReference type="ChEBI" id="CHEBI:58017"/>
    </ligand>
</feature>
<dbReference type="GO" id="GO:0000287">
    <property type="term" value="F:magnesium ion binding"/>
    <property type="evidence" value="ECO:0007669"/>
    <property type="project" value="UniProtKB-UniRule"/>
</dbReference>
<dbReference type="Pfam" id="PF02885">
    <property type="entry name" value="Glycos_trans_3N"/>
    <property type="match status" value="1"/>
</dbReference>
<dbReference type="Gene3D" id="3.40.1030.10">
    <property type="entry name" value="Nucleoside phosphorylase/phosphoribosyltransferase catalytic domain"/>
    <property type="match status" value="1"/>
</dbReference>
<keyword evidence="6 9" id="KW-0057">Aromatic amino acid biosynthesis</keyword>
<dbReference type="NCBIfam" id="TIGR01245">
    <property type="entry name" value="trpD"/>
    <property type="match status" value="1"/>
</dbReference>
<evidence type="ECO:0000256" key="9">
    <source>
        <dbReference type="HAMAP-Rule" id="MF_00211"/>
    </source>
</evidence>